<dbReference type="HAMAP" id="MF_01077">
    <property type="entry name" value="RimP"/>
    <property type="match status" value="1"/>
</dbReference>
<dbReference type="InterPro" id="IPR035956">
    <property type="entry name" value="RimP_N_sf"/>
</dbReference>
<gene>
    <name evidence="3 7" type="primary">rimP</name>
    <name evidence="6" type="ORF">CathTA2_2602</name>
    <name evidence="7" type="ORF">HUR95_11665</name>
</gene>
<dbReference type="InterPro" id="IPR028989">
    <property type="entry name" value="RimP_N"/>
</dbReference>
<evidence type="ECO:0000256" key="1">
    <source>
        <dbReference type="ARBA" id="ARBA00022490"/>
    </source>
</evidence>
<evidence type="ECO:0000259" key="5">
    <source>
        <dbReference type="Pfam" id="PF17384"/>
    </source>
</evidence>
<keyword evidence="1 3" id="KW-0963">Cytoplasm</keyword>
<comment type="similarity">
    <text evidence="3">Belongs to the RimP family.</text>
</comment>
<reference evidence="6 8" key="1">
    <citation type="journal article" date="2011" name="J. Bacteriol.">
        <title>Draft genome sequence of the thermoalkaliphilic Caldalkalibacillus thermarum strain TA2.A1.</title>
        <authorList>
            <person name="Kalamorz F."/>
            <person name="Keis S."/>
            <person name="McMillan D.G."/>
            <person name="Olsson K."/>
            <person name="Stanton J.A."/>
            <person name="Stockwell P."/>
            <person name="Black M.A."/>
            <person name="Klingeman D.M."/>
            <person name="Land M.L."/>
            <person name="Han C.S."/>
            <person name="Martin S.L."/>
            <person name="Becher S.A."/>
            <person name="Peddie C.J."/>
            <person name="Morgan H.W."/>
            <person name="Matthies D."/>
            <person name="Preiss L."/>
            <person name="Meier T."/>
            <person name="Brown S.D."/>
            <person name="Cook G.M."/>
        </authorList>
    </citation>
    <scope>NUCLEOTIDE SEQUENCE [LARGE SCALE GENOMIC DNA]</scope>
    <source>
        <strain evidence="6 8">TA2.A1</strain>
    </source>
</reference>
<organism evidence="6 8">
    <name type="scientific">Caldalkalibacillus thermarum (strain TA2.A1)</name>
    <dbReference type="NCBI Taxonomy" id="986075"/>
    <lineage>
        <taxon>Bacteria</taxon>
        <taxon>Bacillati</taxon>
        <taxon>Bacillota</taxon>
        <taxon>Bacilli</taxon>
        <taxon>Bacillales</taxon>
        <taxon>Bacillaceae</taxon>
        <taxon>Caldalkalibacillus</taxon>
    </lineage>
</organism>
<dbReference type="InterPro" id="IPR028998">
    <property type="entry name" value="RimP_C"/>
</dbReference>
<dbReference type="PANTHER" id="PTHR33867:SF1">
    <property type="entry name" value="RIBOSOME MATURATION FACTOR RIMP"/>
    <property type="match status" value="1"/>
</dbReference>
<dbReference type="SUPFAM" id="SSF75420">
    <property type="entry name" value="YhbC-like, N-terminal domain"/>
    <property type="match status" value="1"/>
</dbReference>
<dbReference type="Pfam" id="PF17384">
    <property type="entry name" value="DUF150_C"/>
    <property type="match status" value="1"/>
</dbReference>
<protein>
    <recommendedName>
        <fullName evidence="3">Ribosome maturation factor RimP</fullName>
    </recommendedName>
</protein>
<comment type="function">
    <text evidence="3">Required for maturation of 30S ribosomal subunits.</text>
</comment>
<dbReference type="KEGG" id="cthu:HUR95_11665"/>
<dbReference type="InterPro" id="IPR036847">
    <property type="entry name" value="RimP_C_sf"/>
</dbReference>
<dbReference type="OrthoDB" id="9805006at2"/>
<dbReference type="RefSeq" id="WP_007505996.1">
    <property type="nucleotide sequence ID" value="NZ_AFCE01000159.1"/>
</dbReference>
<keyword evidence="2 3" id="KW-0690">Ribosome biogenesis</keyword>
<accession>F5L9U7</accession>
<dbReference type="Gene3D" id="3.30.300.70">
    <property type="entry name" value="RimP-like superfamily, N-terminal"/>
    <property type="match status" value="1"/>
</dbReference>
<dbReference type="Pfam" id="PF02576">
    <property type="entry name" value="RimP_N"/>
    <property type="match status" value="1"/>
</dbReference>
<dbReference type="GO" id="GO:0006412">
    <property type="term" value="P:translation"/>
    <property type="evidence" value="ECO:0007669"/>
    <property type="project" value="TreeGrafter"/>
</dbReference>
<dbReference type="AlphaFoldDB" id="F5L9U7"/>
<evidence type="ECO:0000313" key="7">
    <source>
        <dbReference type="EMBL" id="QZT32986.1"/>
    </source>
</evidence>
<dbReference type="GO" id="GO:0000028">
    <property type="term" value="P:ribosomal small subunit assembly"/>
    <property type="evidence" value="ECO:0007669"/>
    <property type="project" value="TreeGrafter"/>
</dbReference>
<dbReference type="Gene3D" id="2.30.30.180">
    <property type="entry name" value="Ribosome maturation factor RimP, C-terminal domain"/>
    <property type="match status" value="1"/>
</dbReference>
<keyword evidence="9" id="KW-1185">Reference proteome</keyword>
<proteinExistence type="inferred from homology"/>
<evidence type="ECO:0000259" key="4">
    <source>
        <dbReference type="Pfam" id="PF02576"/>
    </source>
</evidence>
<dbReference type="PANTHER" id="PTHR33867">
    <property type="entry name" value="RIBOSOME MATURATION FACTOR RIMP"/>
    <property type="match status" value="1"/>
</dbReference>
<dbReference type="GO" id="GO:0005829">
    <property type="term" value="C:cytosol"/>
    <property type="evidence" value="ECO:0007669"/>
    <property type="project" value="TreeGrafter"/>
</dbReference>
<dbReference type="SUPFAM" id="SSF74942">
    <property type="entry name" value="YhbC-like, C-terminal domain"/>
    <property type="match status" value="1"/>
</dbReference>
<comment type="subcellular location">
    <subcellularLocation>
        <location evidence="3">Cytoplasm</location>
    </subcellularLocation>
</comment>
<name>F5L9U7_CALTT</name>
<evidence type="ECO:0000313" key="6">
    <source>
        <dbReference type="EMBL" id="EGL81946.1"/>
    </source>
</evidence>
<evidence type="ECO:0000313" key="9">
    <source>
        <dbReference type="Proteomes" id="UP000825179"/>
    </source>
</evidence>
<dbReference type="CDD" id="cd01734">
    <property type="entry name" value="YlxS_C"/>
    <property type="match status" value="1"/>
</dbReference>
<sequence length="156" mass="17563">MASNVVELTKTLVLPILEEKALELVDVEFKKEGRKWYLRVYIDKPGGVDIEDCSAVSESLSAKLDEVDPIDQAYFLEVSSPGAERPLKNEEDIRRAVGKFIYVTTYEPVEGQKAFEGRLIQFDGENLTIEIKVKHTTKTVDIPYAKVAKARLAVVF</sequence>
<evidence type="ECO:0000313" key="8">
    <source>
        <dbReference type="Proteomes" id="UP000010716"/>
    </source>
</evidence>
<evidence type="ECO:0000256" key="2">
    <source>
        <dbReference type="ARBA" id="ARBA00022517"/>
    </source>
</evidence>
<dbReference type="EMBL" id="AFCE01000159">
    <property type="protein sequence ID" value="EGL81946.1"/>
    <property type="molecule type" value="Genomic_DNA"/>
</dbReference>
<dbReference type="NCBIfam" id="NF000928">
    <property type="entry name" value="PRK00092.1-2"/>
    <property type="match status" value="1"/>
</dbReference>
<reference evidence="7" key="3">
    <citation type="submission" date="2021-08" db="EMBL/GenBank/DDBJ databases">
        <authorList>
            <person name="de Jong S."/>
            <person name="van den Broek M."/>
            <person name="Merkel A."/>
            <person name="de la Torre Cortes P."/>
            <person name="Kalamorz F."/>
            <person name="Cook G."/>
            <person name="van Loosdrecht M."/>
            <person name="McMillan D."/>
        </authorList>
    </citation>
    <scope>NUCLEOTIDE SEQUENCE</scope>
    <source>
        <strain evidence="7">TA2.A1</strain>
    </source>
</reference>
<dbReference type="Proteomes" id="UP000825179">
    <property type="component" value="Chromosome"/>
</dbReference>
<reference evidence="7 9" key="2">
    <citation type="journal article" date="2020" name="Extremophiles">
        <title>Genomic analysis of Caldalkalibacillus thermarum TA2.A1 reveals aerobic alkaliphilic metabolism and evolutionary hallmarks linking alkaliphilic bacteria and plant life.</title>
        <authorList>
            <person name="de Jong S.I."/>
            <person name="van den Broek M.A."/>
            <person name="Merkel A.Y."/>
            <person name="de la Torre Cortes P."/>
            <person name="Kalamorz F."/>
            <person name="Cook G.M."/>
            <person name="van Loosdrecht M.C.M."/>
            <person name="McMillan D.G.G."/>
        </authorList>
    </citation>
    <scope>NUCLEOTIDE SEQUENCE [LARGE SCALE GENOMIC DNA]</scope>
    <source>
        <strain evidence="7 9">TA2.A1</strain>
    </source>
</reference>
<dbReference type="FunFam" id="3.30.300.70:FF:000001">
    <property type="entry name" value="Ribosome maturation factor RimP"/>
    <property type="match status" value="1"/>
</dbReference>
<feature type="domain" description="Ribosome maturation factor RimP C-terminal" evidence="5">
    <location>
        <begin position="87"/>
        <end position="156"/>
    </location>
</feature>
<evidence type="ECO:0000256" key="3">
    <source>
        <dbReference type="HAMAP-Rule" id="MF_01077"/>
    </source>
</evidence>
<dbReference type="EMBL" id="CP082237">
    <property type="protein sequence ID" value="QZT32986.1"/>
    <property type="molecule type" value="Genomic_DNA"/>
</dbReference>
<feature type="domain" description="Ribosome maturation factor RimP N-terminal" evidence="4">
    <location>
        <begin position="13"/>
        <end position="84"/>
    </location>
</feature>
<dbReference type="eggNOG" id="COG0779">
    <property type="taxonomic scope" value="Bacteria"/>
</dbReference>
<dbReference type="InterPro" id="IPR003728">
    <property type="entry name" value="Ribosome_maturation_RimP"/>
</dbReference>
<dbReference type="Proteomes" id="UP000010716">
    <property type="component" value="Unassembled WGS sequence"/>
</dbReference>